<dbReference type="AlphaFoldDB" id="A0AAV4TCG8"/>
<keyword evidence="2" id="KW-1185">Reference proteome</keyword>
<gene>
    <name evidence="1" type="ORF">CEXT_563711</name>
</gene>
<proteinExistence type="predicted"/>
<accession>A0AAV4TCG8</accession>
<sequence>MEKNIKETVCEKDWHFKNMNSLKRLFSQTIEFNKLTFPIHFISTLYRPRDSPERSDPFYELADVEQVRSLPSKTYPSASKMDPLLSFIGYPGFFPSVKLELRSGNAVFYQKVLLKCQKMDCF</sequence>
<organism evidence="1 2">
    <name type="scientific">Caerostris extrusa</name>
    <name type="common">Bark spider</name>
    <name type="synonym">Caerostris bankana</name>
    <dbReference type="NCBI Taxonomy" id="172846"/>
    <lineage>
        <taxon>Eukaryota</taxon>
        <taxon>Metazoa</taxon>
        <taxon>Ecdysozoa</taxon>
        <taxon>Arthropoda</taxon>
        <taxon>Chelicerata</taxon>
        <taxon>Arachnida</taxon>
        <taxon>Araneae</taxon>
        <taxon>Araneomorphae</taxon>
        <taxon>Entelegynae</taxon>
        <taxon>Araneoidea</taxon>
        <taxon>Araneidae</taxon>
        <taxon>Caerostris</taxon>
    </lineage>
</organism>
<name>A0AAV4TCG8_CAEEX</name>
<protein>
    <submittedName>
        <fullName evidence="1">Uncharacterized protein</fullName>
    </submittedName>
</protein>
<evidence type="ECO:0000313" key="2">
    <source>
        <dbReference type="Proteomes" id="UP001054945"/>
    </source>
</evidence>
<evidence type="ECO:0000313" key="1">
    <source>
        <dbReference type="EMBL" id="GIY42522.1"/>
    </source>
</evidence>
<reference evidence="1 2" key="1">
    <citation type="submission" date="2021-06" db="EMBL/GenBank/DDBJ databases">
        <title>Caerostris extrusa draft genome.</title>
        <authorList>
            <person name="Kono N."/>
            <person name="Arakawa K."/>
        </authorList>
    </citation>
    <scope>NUCLEOTIDE SEQUENCE [LARGE SCALE GENOMIC DNA]</scope>
</reference>
<dbReference type="Proteomes" id="UP001054945">
    <property type="component" value="Unassembled WGS sequence"/>
</dbReference>
<dbReference type="EMBL" id="BPLR01010859">
    <property type="protein sequence ID" value="GIY42522.1"/>
    <property type="molecule type" value="Genomic_DNA"/>
</dbReference>
<comment type="caution">
    <text evidence="1">The sequence shown here is derived from an EMBL/GenBank/DDBJ whole genome shotgun (WGS) entry which is preliminary data.</text>
</comment>